<feature type="compositionally biased region" description="Low complexity" evidence="4">
    <location>
        <begin position="121"/>
        <end position="148"/>
    </location>
</feature>
<evidence type="ECO:0000313" key="6">
    <source>
        <dbReference type="Proteomes" id="UP000266005"/>
    </source>
</evidence>
<dbReference type="NCBIfam" id="TIGR00621">
    <property type="entry name" value="ssb"/>
    <property type="match status" value="1"/>
</dbReference>
<name>A0A399S4D4_9BACT</name>
<evidence type="ECO:0000256" key="2">
    <source>
        <dbReference type="HAMAP-Rule" id="MF_00984"/>
    </source>
</evidence>
<dbReference type="Proteomes" id="UP000266005">
    <property type="component" value="Unassembled WGS sequence"/>
</dbReference>
<keyword evidence="1 2" id="KW-0238">DNA-binding</keyword>
<reference evidence="6" key="1">
    <citation type="submission" date="2018-08" db="EMBL/GenBank/DDBJ databases">
        <title>Mucilaginibacter sp. MYSH2.</title>
        <authorList>
            <person name="Seo T."/>
        </authorList>
    </citation>
    <scope>NUCLEOTIDE SEQUENCE [LARGE SCALE GENOMIC DNA]</scope>
    <source>
        <strain evidence="6">KIRAN</strain>
    </source>
</reference>
<evidence type="ECO:0000256" key="4">
    <source>
        <dbReference type="SAM" id="MobiDB-lite"/>
    </source>
</evidence>
<dbReference type="PIRSF" id="PIRSF002070">
    <property type="entry name" value="SSB"/>
    <property type="match status" value="1"/>
</dbReference>
<dbReference type="InterPro" id="IPR000424">
    <property type="entry name" value="Primosome_PriB/ssb"/>
</dbReference>
<accession>A0A399S4D4</accession>
<protein>
    <recommendedName>
        <fullName evidence="2 3">Single-stranded DNA-binding protein</fullName>
        <shortName evidence="2">SSB</shortName>
    </recommendedName>
</protein>
<sequence length="159" mass="17214">MASVNKVILIGNLGKDPEVRHLEGGVAVARFPIATSETFKDKQGQRQERTEWHNIVLWRGLAEVAEKYLKKGNPVYIEGRLRTNNYQDKDGIQRYSTEIVADQMTMLGSRSDNGNGGGGNYQESSGSNSGANYSTSAPAGGNSGGASSFQNDEPDDLPF</sequence>
<dbReference type="Gene3D" id="2.40.50.140">
    <property type="entry name" value="Nucleic acid-binding proteins"/>
    <property type="match status" value="1"/>
</dbReference>
<dbReference type="PANTHER" id="PTHR10302:SF0">
    <property type="entry name" value="SINGLE-STRANDED DNA-BINDING PROTEIN, MITOCHONDRIAL"/>
    <property type="match status" value="1"/>
</dbReference>
<comment type="subunit">
    <text evidence="2">Homotetramer.</text>
</comment>
<dbReference type="GO" id="GO:0009295">
    <property type="term" value="C:nucleoid"/>
    <property type="evidence" value="ECO:0007669"/>
    <property type="project" value="TreeGrafter"/>
</dbReference>
<evidence type="ECO:0000256" key="1">
    <source>
        <dbReference type="ARBA" id="ARBA00023125"/>
    </source>
</evidence>
<dbReference type="HAMAP" id="MF_00984">
    <property type="entry name" value="SSB"/>
    <property type="match status" value="1"/>
</dbReference>
<dbReference type="GO" id="GO:0003697">
    <property type="term" value="F:single-stranded DNA binding"/>
    <property type="evidence" value="ECO:0007669"/>
    <property type="project" value="UniProtKB-UniRule"/>
</dbReference>
<dbReference type="EMBL" id="QWGE01000003">
    <property type="protein sequence ID" value="RIJ37263.1"/>
    <property type="molecule type" value="Genomic_DNA"/>
</dbReference>
<dbReference type="InterPro" id="IPR012340">
    <property type="entry name" value="NA-bd_OB-fold"/>
</dbReference>
<dbReference type="InterPro" id="IPR011344">
    <property type="entry name" value="ssDNA-bd"/>
</dbReference>
<dbReference type="RefSeq" id="WP_119431920.1">
    <property type="nucleotide sequence ID" value="NZ_QWGE01000003.1"/>
</dbReference>
<dbReference type="GO" id="GO:0006260">
    <property type="term" value="P:DNA replication"/>
    <property type="evidence" value="ECO:0007669"/>
    <property type="project" value="InterPro"/>
</dbReference>
<proteinExistence type="inferred from homology"/>
<comment type="caution">
    <text evidence="5">The sequence shown here is derived from an EMBL/GenBank/DDBJ whole genome shotgun (WGS) entry which is preliminary data.</text>
</comment>
<organism evidence="5 6">
    <name type="scientific">Pontibacter oryzae</name>
    <dbReference type="NCBI Taxonomy" id="2304593"/>
    <lineage>
        <taxon>Bacteria</taxon>
        <taxon>Pseudomonadati</taxon>
        <taxon>Bacteroidota</taxon>
        <taxon>Cytophagia</taxon>
        <taxon>Cytophagales</taxon>
        <taxon>Hymenobacteraceae</taxon>
        <taxon>Pontibacter</taxon>
    </lineage>
</organism>
<dbReference type="PROSITE" id="PS50935">
    <property type="entry name" value="SSB"/>
    <property type="match status" value="1"/>
</dbReference>
<evidence type="ECO:0000256" key="3">
    <source>
        <dbReference type="PIRNR" id="PIRNR002070"/>
    </source>
</evidence>
<comment type="caution">
    <text evidence="2">Lacks conserved residue(s) required for the propagation of feature annotation.</text>
</comment>
<dbReference type="PANTHER" id="PTHR10302">
    <property type="entry name" value="SINGLE-STRANDED DNA-BINDING PROTEIN"/>
    <property type="match status" value="1"/>
</dbReference>
<dbReference type="CDD" id="cd04496">
    <property type="entry name" value="SSB_OBF"/>
    <property type="match status" value="1"/>
</dbReference>
<dbReference type="Pfam" id="PF00436">
    <property type="entry name" value="SSB"/>
    <property type="match status" value="1"/>
</dbReference>
<keyword evidence="6" id="KW-1185">Reference proteome</keyword>
<dbReference type="SUPFAM" id="SSF50249">
    <property type="entry name" value="Nucleic acid-binding proteins"/>
    <property type="match status" value="1"/>
</dbReference>
<dbReference type="OrthoDB" id="9809878at2"/>
<dbReference type="AlphaFoldDB" id="A0A399S4D4"/>
<evidence type="ECO:0000313" key="5">
    <source>
        <dbReference type="EMBL" id="RIJ37263.1"/>
    </source>
</evidence>
<feature type="region of interest" description="Disordered" evidence="4">
    <location>
        <begin position="107"/>
        <end position="159"/>
    </location>
</feature>
<gene>
    <name evidence="5" type="ORF">D1627_08965</name>
</gene>